<keyword evidence="2" id="KW-0012">Acyltransferase</keyword>
<dbReference type="GO" id="GO:0006633">
    <property type="term" value="P:fatty acid biosynthetic process"/>
    <property type="evidence" value="ECO:0007669"/>
    <property type="project" value="TreeGrafter"/>
</dbReference>
<gene>
    <name evidence="2" type="ORF">FHS21_004570</name>
</gene>
<evidence type="ECO:0000313" key="2">
    <source>
        <dbReference type="EMBL" id="MBB3148127.1"/>
    </source>
</evidence>
<proteinExistence type="predicted"/>
<protein>
    <submittedName>
        <fullName evidence="2">[acyl-carrier-protein] S-malonyltransferase</fullName>
        <ecNumber evidence="2">2.3.1.39</ecNumber>
    </submittedName>
</protein>
<dbReference type="InterPro" id="IPR016035">
    <property type="entry name" value="Acyl_Trfase/lysoPLipase"/>
</dbReference>
<dbReference type="InterPro" id="IPR001227">
    <property type="entry name" value="Ac_transferase_dom_sf"/>
</dbReference>
<dbReference type="GO" id="GO:0004314">
    <property type="term" value="F:[acyl-carrier-protein] S-malonyltransferase activity"/>
    <property type="evidence" value="ECO:0007669"/>
    <property type="project" value="UniProtKB-EC"/>
</dbReference>
<dbReference type="Pfam" id="PF00698">
    <property type="entry name" value="Acyl_transf_1"/>
    <property type="match status" value="1"/>
</dbReference>
<dbReference type="SUPFAM" id="SSF55048">
    <property type="entry name" value="Probable ACP-binding domain of malonyl-CoA ACP transacylase"/>
    <property type="match status" value="1"/>
</dbReference>
<keyword evidence="3" id="KW-1185">Reference proteome</keyword>
<feature type="domain" description="Malonyl-CoA:ACP transacylase (MAT)" evidence="1">
    <location>
        <begin position="13"/>
        <end position="312"/>
    </location>
</feature>
<dbReference type="Proteomes" id="UP000554520">
    <property type="component" value="Unassembled WGS sequence"/>
</dbReference>
<dbReference type="RefSeq" id="WP_183663924.1">
    <property type="nucleotide sequence ID" value="NZ_JACHXN010000017.1"/>
</dbReference>
<dbReference type="SMART" id="SM00827">
    <property type="entry name" value="PKS_AT"/>
    <property type="match status" value="1"/>
</dbReference>
<dbReference type="Gene3D" id="3.40.366.10">
    <property type="entry name" value="Malonyl-Coenzyme A Acyl Carrier Protein, domain 2"/>
    <property type="match status" value="1"/>
</dbReference>
<keyword evidence="2" id="KW-0808">Transferase</keyword>
<dbReference type="GO" id="GO:0005829">
    <property type="term" value="C:cytosol"/>
    <property type="evidence" value="ECO:0007669"/>
    <property type="project" value="TreeGrafter"/>
</dbReference>
<dbReference type="EMBL" id="JACHXN010000017">
    <property type="protein sequence ID" value="MBB3148127.1"/>
    <property type="molecule type" value="Genomic_DNA"/>
</dbReference>
<evidence type="ECO:0000313" key="3">
    <source>
        <dbReference type="Proteomes" id="UP000554520"/>
    </source>
</evidence>
<dbReference type="Gene3D" id="3.30.70.250">
    <property type="entry name" value="Malonyl-CoA ACP transacylase, ACP-binding"/>
    <property type="match status" value="1"/>
</dbReference>
<evidence type="ECO:0000259" key="1">
    <source>
        <dbReference type="SMART" id="SM00827"/>
    </source>
</evidence>
<dbReference type="AlphaFoldDB" id="A0A839UC57"/>
<organism evidence="2 3">
    <name type="scientific">Phyllobacterium trifolii</name>
    <dbReference type="NCBI Taxonomy" id="300193"/>
    <lineage>
        <taxon>Bacteria</taxon>
        <taxon>Pseudomonadati</taxon>
        <taxon>Pseudomonadota</taxon>
        <taxon>Alphaproteobacteria</taxon>
        <taxon>Hyphomicrobiales</taxon>
        <taxon>Phyllobacteriaceae</taxon>
        <taxon>Phyllobacterium</taxon>
    </lineage>
</organism>
<dbReference type="InterPro" id="IPR016036">
    <property type="entry name" value="Malonyl_transacylase_ACP-bd"/>
</dbReference>
<dbReference type="EC" id="2.3.1.39" evidence="2"/>
<sequence length="317" mass="32656">MRRECAMSGIAILCSGQGNQSAAMFDLVASEPAAAPVFALAAGALGGHDPRDLALRGGDIIHRNDVAQVLCCTAALAVWAVVGSSALRPLTVAGYSAGEVPAWAIAGVMDASSAFDLVARRAALMDKATREPSGLAAIVGLPRTVVDGLCSAYGLDIAIVNGPLHLIVGGRMAVLRMALTQAAARGATRTTMLSIEVASHTPGLKVVSGRFGRLLREAVADDSRLPSDMRLLSGVDGMPVRSVTEGLAKLAAQISTTIDWAACMDACRASRPARVLELGPGNALSRMMAEFEPGTPARSAADFRSVAGLRSWVEAAP</sequence>
<accession>A0A839UC57</accession>
<dbReference type="PANTHER" id="PTHR42681:SF6">
    <property type="entry name" value="BLL0263 PROTEIN"/>
    <property type="match status" value="1"/>
</dbReference>
<name>A0A839UC57_9HYPH</name>
<comment type="caution">
    <text evidence="2">The sequence shown here is derived from an EMBL/GenBank/DDBJ whole genome shotgun (WGS) entry which is preliminary data.</text>
</comment>
<dbReference type="PANTHER" id="PTHR42681">
    <property type="entry name" value="MALONYL-COA-ACYL CARRIER PROTEIN TRANSACYLASE, MITOCHONDRIAL"/>
    <property type="match status" value="1"/>
</dbReference>
<reference evidence="2 3" key="1">
    <citation type="submission" date="2020-08" db="EMBL/GenBank/DDBJ databases">
        <title>Genomic Encyclopedia of Type Strains, Phase III (KMG-III): the genomes of soil and plant-associated and newly described type strains.</title>
        <authorList>
            <person name="Whitman W."/>
        </authorList>
    </citation>
    <scope>NUCLEOTIDE SEQUENCE [LARGE SCALE GENOMIC DNA]</scope>
    <source>
        <strain evidence="2 3">CECT 7015</strain>
    </source>
</reference>
<dbReference type="InterPro" id="IPR050858">
    <property type="entry name" value="Mal-CoA-ACP_Trans/PKS_FabD"/>
</dbReference>
<dbReference type="InterPro" id="IPR014043">
    <property type="entry name" value="Acyl_transferase_dom"/>
</dbReference>
<dbReference type="SUPFAM" id="SSF52151">
    <property type="entry name" value="FabD/lysophospholipase-like"/>
    <property type="match status" value="1"/>
</dbReference>